<dbReference type="InterPro" id="IPR022928">
    <property type="entry name" value="RNA_2'-PTrans_KptA"/>
</dbReference>
<dbReference type="Gene3D" id="3.20.170.30">
    <property type="match status" value="1"/>
</dbReference>
<dbReference type="InterPro" id="IPR002745">
    <property type="entry name" value="Ptrans_KptA/Tpt1"/>
</dbReference>
<accession>A0ABQ2D591</accession>
<gene>
    <name evidence="5 6" type="primary">kptA</name>
    <name evidence="6" type="ORF">GCM10008938_35840</name>
</gene>
<dbReference type="Pfam" id="PF01885">
    <property type="entry name" value="PTS_2-RNA"/>
    <property type="match status" value="1"/>
</dbReference>
<dbReference type="HAMAP" id="MF_00299">
    <property type="entry name" value="KptA"/>
    <property type="match status" value="1"/>
</dbReference>
<name>A0ABQ2D591_9DEIO</name>
<keyword evidence="7" id="KW-1185">Reference proteome</keyword>
<proteinExistence type="inferred from homology"/>
<evidence type="ECO:0000313" key="6">
    <source>
        <dbReference type="EMBL" id="GGJ46500.1"/>
    </source>
</evidence>
<reference evidence="7" key="1">
    <citation type="journal article" date="2019" name="Int. J. Syst. Evol. Microbiol.">
        <title>The Global Catalogue of Microorganisms (GCM) 10K type strain sequencing project: providing services to taxonomists for standard genome sequencing and annotation.</title>
        <authorList>
            <consortium name="The Broad Institute Genomics Platform"/>
            <consortium name="The Broad Institute Genome Sequencing Center for Infectious Disease"/>
            <person name="Wu L."/>
            <person name="Ma J."/>
        </authorList>
    </citation>
    <scope>NUCLEOTIDE SEQUENCE [LARGE SCALE GENOMIC DNA]</scope>
    <source>
        <strain evidence="7">JCM 14370</strain>
    </source>
</reference>
<dbReference type="Gene3D" id="1.10.10.970">
    <property type="entry name" value="RNA 2'-phosphotransferase, Tpt1/KptA family, N-terminal domain"/>
    <property type="match status" value="1"/>
</dbReference>
<dbReference type="PANTHER" id="PTHR12684:SF2">
    <property type="entry name" value="TRNA 2'-PHOSPHOTRANSFERASE 1"/>
    <property type="match status" value="1"/>
</dbReference>
<dbReference type="InterPro" id="IPR042080">
    <property type="entry name" value="RNA_2'-PTrans_N"/>
</dbReference>
<evidence type="ECO:0000256" key="1">
    <source>
        <dbReference type="ARBA" id="ARBA00009836"/>
    </source>
</evidence>
<keyword evidence="2 5" id="KW-0808">Transferase</keyword>
<dbReference type="EC" id="2.7.1.-" evidence="5"/>
<comment type="caution">
    <text evidence="6">The sequence shown here is derived from an EMBL/GenBank/DDBJ whole genome shotgun (WGS) entry which is preliminary data.</text>
</comment>
<evidence type="ECO:0000256" key="4">
    <source>
        <dbReference type="ARBA" id="ARBA00025212"/>
    </source>
</evidence>
<comment type="function">
    <text evidence="4 5">Removes the 2'-phosphate from RNA via an intermediate in which the phosphate is ADP-ribosylated by NAD followed by a presumed transesterification to release the RNA and generate ADP-ribose 1''-2''-cyclic phosphate (APPR&gt;P). May function as an ADP-ribosylase.</text>
</comment>
<organism evidence="6 7">
    <name type="scientific">Deinococcus roseus</name>
    <dbReference type="NCBI Taxonomy" id="392414"/>
    <lineage>
        <taxon>Bacteria</taxon>
        <taxon>Thermotogati</taxon>
        <taxon>Deinococcota</taxon>
        <taxon>Deinococci</taxon>
        <taxon>Deinococcales</taxon>
        <taxon>Deinococcaceae</taxon>
        <taxon>Deinococcus</taxon>
    </lineage>
</organism>
<evidence type="ECO:0000256" key="2">
    <source>
        <dbReference type="ARBA" id="ARBA00022679"/>
    </source>
</evidence>
<dbReference type="PANTHER" id="PTHR12684">
    <property type="entry name" value="PUTATIVE PHOSPHOTRANSFERASE"/>
    <property type="match status" value="1"/>
</dbReference>
<comment type="similarity">
    <text evidence="1 5">Belongs to the KptA/TPT1 family.</text>
</comment>
<dbReference type="Proteomes" id="UP000632222">
    <property type="component" value="Unassembled WGS sequence"/>
</dbReference>
<dbReference type="NCBIfam" id="NF002014">
    <property type="entry name" value="PRK00819.1-4"/>
    <property type="match status" value="1"/>
</dbReference>
<dbReference type="SUPFAM" id="SSF56399">
    <property type="entry name" value="ADP-ribosylation"/>
    <property type="match status" value="1"/>
</dbReference>
<evidence type="ECO:0000256" key="3">
    <source>
        <dbReference type="ARBA" id="ARBA00023027"/>
    </source>
</evidence>
<dbReference type="EMBL" id="BMOD01000016">
    <property type="protein sequence ID" value="GGJ46500.1"/>
    <property type="molecule type" value="Genomic_DNA"/>
</dbReference>
<evidence type="ECO:0000256" key="5">
    <source>
        <dbReference type="HAMAP-Rule" id="MF_00299"/>
    </source>
</evidence>
<sequence length="191" mass="21859">MELAQLLYHGCMDWIKLEKLLSFLLRHSPETLNLNMDASGWVETDALVKAVKFKEPKFDLKFLQKIVKDSQKQRFSFSEDGSKIRANQGHSVKVDLQLSPADPPETLYHGTVERFLDSIMQEGLKKGDRQHVHLSLDLQTAEKVGTRRGKPIILTVSAREMQQDGYVFYVSDNGVWLTENVPPQYLDLQLS</sequence>
<evidence type="ECO:0000313" key="7">
    <source>
        <dbReference type="Proteomes" id="UP000632222"/>
    </source>
</evidence>
<keyword evidence="3 5" id="KW-0520">NAD</keyword>
<protein>
    <recommendedName>
        <fullName evidence="5">Probable RNA 2'-phosphotransferase</fullName>
        <ecNumber evidence="5">2.7.1.-</ecNumber>
    </recommendedName>
</protein>
<dbReference type="InterPro" id="IPR042081">
    <property type="entry name" value="RNA_2'-PTrans_C"/>
</dbReference>